<organism evidence="2 3">
    <name type="scientific">Glossina austeni</name>
    <name type="common">Savannah tsetse fly</name>
    <dbReference type="NCBI Taxonomy" id="7395"/>
    <lineage>
        <taxon>Eukaryota</taxon>
        <taxon>Metazoa</taxon>
        <taxon>Ecdysozoa</taxon>
        <taxon>Arthropoda</taxon>
        <taxon>Hexapoda</taxon>
        <taxon>Insecta</taxon>
        <taxon>Pterygota</taxon>
        <taxon>Neoptera</taxon>
        <taxon>Endopterygota</taxon>
        <taxon>Diptera</taxon>
        <taxon>Brachycera</taxon>
        <taxon>Muscomorpha</taxon>
        <taxon>Hippoboscoidea</taxon>
        <taxon>Glossinidae</taxon>
        <taxon>Glossina</taxon>
    </lineage>
</organism>
<dbReference type="VEuPathDB" id="VectorBase:GAUT049905"/>
<protein>
    <submittedName>
        <fullName evidence="2">Uncharacterized protein</fullName>
    </submittedName>
</protein>
<sequence>MKETRCRVANVTTRRRSSIVRSINIEGQILTFLNQQECLRLKIIERLLKEGSTAEEPINIPLSDYSSDEGSTSSSDNEGGKVISFSDLEGPCCQPLKVPPCTPENQMELRKHMSNGGSKVPVRYMKNYNHLTGTTTTSTSTSTNTSTTTNKDVAIQAQEKPVDINANEVVVPRKKRLKGGQEIETQPKPRIKVSRKLRVWLAKRQIIILRRRTPRKLKLQWKHIRMMNKYNESFNNLNNNNNNNNNNNSNNNNNNHNTNNNYSNNNSNYNYKKDDRQTMDIPTTDPGSDLIFSTDDEFIIDNGNNVCRDTLPRMRKNLLQSELQRRYIEEIGDGLRTMPPELIITSPSSPLSIRYKMENSSSRLTRVVLPNIERGRHVNSNHSLPENDSYNKSHHHPFHVLSTKRTELNPEDLNIALQIKKKIWAGIQPDSGLLMVDRTKNLGRESTSAKLESKTKSTNILKANSGDLLSNASLTANLPPDTKEFLAACSRKLIAWKSGNPTQERDTKSKIPLERVVSTIDEKRTMCIFRQIVNSKGLQKLDSSKIESPYATKEGKSQNKPAVKKSSITKAVCSTKSKTRSSLRSPPSQQVSQMKSHYKKAAKTADIKTTVTSRSLTNAKKQKLQKKDAPLGTAVKQNITTIDMHKVSKLNNLDATASKTSLTRKAKTKLKKKKLPMSGCSVPNDGKATNIYGYFSNDSTTSIIAKTKATVLDTPASVSKF</sequence>
<evidence type="ECO:0000256" key="1">
    <source>
        <dbReference type="SAM" id="MobiDB-lite"/>
    </source>
</evidence>
<feature type="region of interest" description="Disordered" evidence="1">
    <location>
        <begin position="233"/>
        <end position="287"/>
    </location>
</feature>
<dbReference type="STRING" id="7395.A0A1A9VWG0"/>
<proteinExistence type="predicted"/>
<dbReference type="AlphaFoldDB" id="A0A1A9VWG0"/>
<dbReference type="EnsemblMetazoa" id="GAUT049905-RA">
    <property type="protein sequence ID" value="GAUT049905-PA"/>
    <property type="gene ID" value="GAUT049905"/>
</dbReference>
<reference evidence="2" key="1">
    <citation type="submission" date="2020-05" db="UniProtKB">
        <authorList>
            <consortium name="EnsemblMetazoa"/>
        </authorList>
    </citation>
    <scope>IDENTIFICATION</scope>
    <source>
        <strain evidence="2">TTRI</strain>
    </source>
</reference>
<feature type="region of interest" description="Disordered" evidence="1">
    <location>
        <begin position="549"/>
        <end position="609"/>
    </location>
</feature>
<feature type="compositionally biased region" description="Low complexity" evidence="1">
    <location>
        <begin position="574"/>
        <end position="588"/>
    </location>
</feature>
<feature type="compositionally biased region" description="Low complexity" evidence="1">
    <location>
        <begin position="63"/>
        <end position="76"/>
    </location>
</feature>
<feature type="compositionally biased region" description="Low complexity" evidence="1">
    <location>
        <begin position="233"/>
        <end position="270"/>
    </location>
</feature>
<accession>A0A1A9VWG0</accession>
<keyword evidence="3" id="KW-1185">Reference proteome</keyword>
<name>A0A1A9VWG0_GLOAU</name>
<evidence type="ECO:0000313" key="3">
    <source>
        <dbReference type="Proteomes" id="UP000078200"/>
    </source>
</evidence>
<evidence type="ECO:0000313" key="2">
    <source>
        <dbReference type="EnsemblMetazoa" id="GAUT049905-PA"/>
    </source>
</evidence>
<feature type="region of interest" description="Disordered" evidence="1">
    <location>
        <begin position="58"/>
        <end position="81"/>
    </location>
</feature>
<dbReference type="Proteomes" id="UP000078200">
    <property type="component" value="Unassembled WGS sequence"/>
</dbReference>